<dbReference type="EMBL" id="ABCK01000001">
    <property type="protein sequence ID" value="EDM29569.1"/>
    <property type="molecule type" value="Genomic_DNA"/>
</dbReference>
<dbReference type="STRING" id="313628.LNTAR_17503"/>
<reference evidence="2 3" key="1">
    <citation type="journal article" date="2010" name="J. Bacteriol.">
        <title>Genome sequence of Lentisphaera araneosa HTCC2155T, the type species of the order Lentisphaerales in the phylum Lentisphaerae.</title>
        <authorList>
            <person name="Thrash J.C."/>
            <person name="Cho J.C."/>
            <person name="Vergin K.L."/>
            <person name="Morris R.M."/>
            <person name="Giovannoni S.J."/>
        </authorList>
    </citation>
    <scope>NUCLEOTIDE SEQUENCE [LARGE SCALE GENOMIC DNA]</scope>
    <source>
        <strain evidence="2 3">HTCC2155</strain>
    </source>
</reference>
<dbReference type="InterPro" id="IPR036514">
    <property type="entry name" value="SGNH_hydro_sf"/>
</dbReference>
<dbReference type="CDD" id="cd00229">
    <property type="entry name" value="SGNH_hydrolase"/>
    <property type="match status" value="1"/>
</dbReference>
<dbReference type="Gene3D" id="3.40.50.1110">
    <property type="entry name" value="SGNH hydrolase"/>
    <property type="match status" value="1"/>
</dbReference>
<dbReference type="Proteomes" id="UP000004947">
    <property type="component" value="Unassembled WGS sequence"/>
</dbReference>
<organism evidence="2 3">
    <name type="scientific">Lentisphaera araneosa HTCC2155</name>
    <dbReference type="NCBI Taxonomy" id="313628"/>
    <lineage>
        <taxon>Bacteria</taxon>
        <taxon>Pseudomonadati</taxon>
        <taxon>Lentisphaerota</taxon>
        <taxon>Lentisphaeria</taxon>
        <taxon>Lentisphaerales</taxon>
        <taxon>Lentisphaeraceae</taxon>
        <taxon>Lentisphaera</taxon>
    </lineage>
</organism>
<proteinExistence type="predicted"/>
<evidence type="ECO:0000256" key="1">
    <source>
        <dbReference type="SAM" id="SignalP"/>
    </source>
</evidence>
<evidence type="ECO:0000313" key="3">
    <source>
        <dbReference type="Proteomes" id="UP000004947"/>
    </source>
</evidence>
<dbReference type="eggNOG" id="COG2755">
    <property type="taxonomic scope" value="Bacteria"/>
</dbReference>
<dbReference type="RefSeq" id="WP_007276691.1">
    <property type="nucleotide sequence ID" value="NZ_ABCK01000001.1"/>
</dbReference>
<evidence type="ECO:0008006" key="4">
    <source>
        <dbReference type="Google" id="ProtNLM"/>
    </source>
</evidence>
<sequence>MKTKLLKIILLSSLAFVSYAVEQGSFEEKSNRYSWACSPIEGLPNVLLVGDSISIGYTLQVRQYLKGKANLYRPMTDDGGPQNGGDAGGGKRSLKKWLGDTKWDVIHFNWGLHDLKRMGRENGKSVSRADISPRVSIEQYKQDLQDCIDIMNASGAKLIFGNTTAYPAGVQPVRLPEDAIKYNAAAAEVMQKNAIPINDLYALTHNRLAELQSPKNVHFTELGSAVIGKQVASVISKHLGIEITLPLYNTAKEALDAGDKFKKEEEFEEAIEAYKFSASLALSRAGKFRPLKYISDLSYKMQVWEDNYEANQAIIALPRASNRDRAIAYLHEAKMNDQLNKPEKTKASLNKLKEIEKDIPPYLKNLYLTLKQCLVTSI</sequence>
<name>A6DFI9_9BACT</name>
<comment type="caution">
    <text evidence="2">The sequence shown here is derived from an EMBL/GenBank/DDBJ whole genome shotgun (WGS) entry which is preliminary data.</text>
</comment>
<keyword evidence="1" id="KW-0732">Signal</keyword>
<evidence type="ECO:0000313" key="2">
    <source>
        <dbReference type="EMBL" id="EDM29569.1"/>
    </source>
</evidence>
<dbReference type="SUPFAM" id="SSF52266">
    <property type="entry name" value="SGNH hydrolase"/>
    <property type="match status" value="1"/>
</dbReference>
<feature type="signal peptide" evidence="1">
    <location>
        <begin position="1"/>
        <end position="20"/>
    </location>
</feature>
<accession>A6DFI9</accession>
<keyword evidence="3" id="KW-1185">Reference proteome</keyword>
<gene>
    <name evidence="2" type="ORF">LNTAR_17503</name>
</gene>
<dbReference type="AlphaFoldDB" id="A6DFI9"/>
<feature type="chain" id="PRO_5002694284" description="SGNH hydrolase-type esterase domain-containing protein" evidence="1">
    <location>
        <begin position="21"/>
        <end position="378"/>
    </location>
</feature>
<protein>
    <recommendedName>
        <fullName evidence="4">SGNH hydrolase-type esterase domain-containing protein</fullName>
    </recommendedName>
</protein>
<dbReference type="GO" id="GO:0016788">
    <property type="term" value="F:hydrolase activity, acting on ester bonds"/>
    <property type="evidence" value="ECO:0007669"/>
    <property type="project" value="UniProtKB-ARBA"/>
</dbReference>